<sequence>MNIQKLMFRFISSDTWSVREGLSVKLPEGTDDNRALDVQYVYWTDEKRNGDTRDPGGMLLKVIEWSKTITEGSAIWTVTFGAAVRVPGVFSAMFSKDEIALEGGSKVYFERGGVIDLTNLKPAHRGDFILPIDSAKDAMSRYYGVGSEFITVRIEK</sequence>
<gene>
    <name evidence="1" type="ORF">QMK45_13790</name>
</gene>
<dbReference type="EMBL" id="JASFAG010000001">
    <property type="protein sequence ID" value="MDX9676994.1"/>
    <property type="molecule type" value="Genomic_DNA"/>
</dbReference>
<organism evidence="1 2">
    <name type="scientific">Pseudomonas zeae</name>
    <dbReference type="NCBI Taxonomy" id="2745510"/>
    <lineage>
        <taxon>Bacteria</taxon>
        <taxon>Pseudomonadati</taxon>
        <taxon>Pseudomonadota</taxon>
        <taxon>Gammaproteobacteria</taxon>
        <taxon>Pseudomonadales</taxon>
        <taxon>Pseudomonadaceae</taxon>
        <taxon>Pseudomonas</taxon>
    </lineage>
</organism>
<evidence type="ECO:0000313" key="2">
    <source>
        <dbReference type="Proteomes" id="UP001287024"/>
    </source>
</evidence>
<dbReference type="Proteomes" id="UP001287024">
    <property type="component" value="Unassembled WGS sequence"/>
</dbReference>
<name>A0ABU5BK53_9PSED</name>
<reference evidence="1 2" key="1">
    <citation type="submission" date="2023-05" db="EMBL/GenBank/DDBJ databases">
        <title>Siderophore-mediated competition between Bacillus subtilis and Pseudomonas marginalis.</title>
        <authorList>
            <person name="Lyng M."/>
            <person name="Joergensen J.P.B."/>
            <person name="Schostag M.D."/>
            <person name="Jarmusch S.A."/>
            <person name="Aguilar D.K.C."/>
            <person name="Andrade C.N.L."/>
            <person name="Kovacs A.T."/>
        </authorList>
    </citation>
    <scope>NUCLEOTIDE SEQUENCE [LARGE SCALE GENOMIC DNA]</scope>
    <source>
        <strain evidence="1 2">P8_72</strain>
    </source>
</reference>
<dbReference type="RefSeq" id="WP_320336484.1">
    <property type="nucleotide sequence ID" value="NZ_JASFAG010000001.1"/>
</dbReference>
<proteinExistence type="predicted"/>
<evidence type="ECO:0000313" key="1">
    <source>
        <dbReference type="EMBL" id="MDX9676994.1"/>
    </source>
</evidence>
<accession>A0ABU5BK53</accession>
<keyword evidence="2" id="KW-1185">Reference proteome</keyword>
<comment type="caution">
    <text evidence="1">The sequence shown here is derived from an EMBL/GenBank/DDBJ whole genome shotgun (WGS) entry which is preliminary data.</text>
</comment>
<protein>
    <submittedName>
        <fullName evidence="1">Uncharacterized protein</fullName>
    </submittedName>
</protein>